<dbReference type="STRING" id="743788.S8DKG9"/>
<evidence type="ECO:0000313" key="2">
    <source>
        <dbReference type="Proteomes" id="UP000015241"/>
    </source>
</evidence>
<keyword evidence="2" id="KW-1185">Reference proteome</keyword>
<evidence type="ECO:0000313" key="1">
    <source>
        <dbReference type="EMBL" id="EPS94086.1"/>
    </source>
</evidence>
<accession>S8DKG9</accession>
<dbReference type="Proteomes" id="UP000015241">
    <property type="component" value="Unassembled WGS sequence"/>
</dbReference>
<dbReference type="EMBL" id="KE504245">
    <property type="protein sequence ID" value="EPS94086.1"/>
    <property type="molecule type" value="Genomic_DNA"/>
</dbReference>
<dbReference type="AlphaFoldDB" id="S8DKG9"/>
<feature type="non-terminal residue" evidence="1">
    <location>
        <position position="156"/>
    </location>
</feature>
<protein>
    <submittedName>
        <fullName evidence="1">Uncharacterized protein</fullName>
    </submittedName>
</protein>
<dbReference type="InParanoid" id="S8DKG9"/>
<gene>
    <name evidence="1" type="ORF">FOMPIDRAFT_63752</name>
</gene>
<dbReference type="OrthoDB" id="2930792at2759"/>
<reference evidence="1 2" key="1">
    <citation type="journal article" date="2012" name="Science">
        <title>The Paleozoic origin of enzymatic lignin decomposition reconstructed from 31 fungal genomes.</title>
        <authorList>
            <person name="Floudas D."/>
            <person name="Binder M."/>
            <person name="Riley R."/>
            <person name="Barry K."/>
            <person name="Blanchette R.A."/>
            <person name="Henrissat B."/>
            <person name="Martinez A.T."/>
            <person name="Otillar R."/>
            <person name="Spatafora J.W."/>
            <person name="Yadav J.S."/>
            <person name="Aerts A."/>
            <person name="Benoit I."/>
            <person name="Boyd A."/>
            <person name="Carlson A."/>
            <person name="Copeland A."/>
            <person name="Coutinho P.M."/>
            <person name="de Vries R.P."/>
            <person name="Ferreira P."/>
            <person name="Findley K."/>
            <person name="Foster B."/>
            <person name="Gaskell J."/>
            <person name="Glotzer D."/>
            <person name="Gorecki P."/>
            <person name="Heitman J."/>
            <person name="Hesse C."/>
            <person name="Hori C."/>
            <person name="Igarashi K."/>
            <person name="Jurgens J.A."/>
            <person name="Kallen N."/>
            <person name="Kersten P."/>
            <person name="Kohler A."/>
            <person name="Kuees U."/>
            <person name="Kumar T.K.A."/>
            <person name="Kuo A."/>
            <person name="LaButti K."/>
            <person name="Larrondo L.F."/>
            <person name="Lindquist E."/>
            <person name="Ling A."/>
            <person name="Lombard V."/>
            <person name="Lucas S."/>
            <person name="Lundell T."/>
            <person name="Martin R."/>
            <person name="McLaughlin D.J."/>
            <person name="Morgenstern I."/>
            <person name="Morin E."/>
            <person name="Murat C."/>
            <person name="Nagy L.G."/>
            <person name="Nolan M."/>
            <person name="Ohm R.A."/>
            <person name="Patyshakuliyeva A."/>
            <person name="Rokas A."/>
            <person name="Ruiz-Duenas F.J."/>
            <person name="Sabat G."/>
            <person name="Salamov A."/>
            <person name="Samejima M."/>
            <person name="Schmutz J."/>
            <person name="Slot J.C."/>
            <person name="St John F."/>
            <person name="Stenlid J."/>
            <person name="Sun H."/>
            <person name="Sun S."/>
            <person name="Syed K."/>
            <person name="Tsang A."/>
            <person name="Wiebenga A."/>
            <person name="Young D."/>
            <person name="Pisabarro A."/>
            <person name="Eastwood D.C."/>
            <person name="Martin F."/>
            <person name="Cullen D."/>
            <person name="Grigoriev I.V."/>
            <person name="Hibbett D.S."/>
        </authorList>
    </citation>
    <scope>NUCLEOTIDE SEQUENCE</scope>
    <source>
        <strain evidence="2">FP-58527</strain>
    </source>
</reference>
<name>S8DKG9_FOMSC</name>
<organism evidence="1 2">
    <name type="scientific">Fomitopsis schrenkii</name>
    <name type="common">Brown rot fungus</name>
    <dbReference type="NCBI Taxonomy" id="2126942"/>
    <lineage>
        <taxon>Eukaryota</taxon>
        <taxon>Fungi</taxon>
        <taxon>Dikarya</taxon>
        <taxon>Basidiomycota</taxon>
        <taxon>Agaricomycotina</taxon>
        <taxon>Agaricomycetes</taxon>
        <taxon>Polyporales</taxon>
        <taxon>Fomitopsis</taxon>
    </lineage>
</organism>
<sequence>MVPCHGTYLIVQLDAVRMVEPLQDPVLLAAARVLPSQKYVAHVLEIDELPMPFKRDHKCQLVLVGKGLCQEDEDCCIDSTMCIPISPATVHPLARKPLQPRPIFPFVDCYQCTFATPQVRIPNRPYDHRHAVSLAAHDAVLQDIYITEDAHRRRSL</sequence>
<proteinExistence type="predicted"/>
<dbReference type="HOGENOM" id="CLU_107424_0_0_1"/>